<gene>
    <name evidence="2" type="ORF">OIHEL45_09843</name>
</gene>
<evidence type="ECO:0000256" key="1">
    <source>
        <dbReference type="SAM" id="MobiDB-lite"/>
    </source>
</evidence>
<feature type="region of interest" description="Disordered" evidence="1">
    <location>
        <begin position="49"/>
        <end position="76"/>
    </location>
</feature>
<dbReference type="EMBL" id="ABID01000002">
    <property type="protein sequence ID" value="EDQ05034.1"/>
    <property type="molecule type" value="Genomic_DNA"/>
</dbReference>
<dbReference type="RefSeq" id="WP_007119172.1">
    <property type="nucleotide sequence ID" value="NZ_ABID01000002.1"/>
</dbReference>
<organism evidence="2 3">
    <name type="scientific">Sulfitobacter indolifex HEL-45</name>
    <dbReference type="NCBI Taxonomy" id="391624"/>
    <lineage>
        <taxon>Bacteria</taxon>
        <taxon>Pseudomonadati</taxon>
        <taxon>Pseudomonadota</taxon>
        <taxon>Alphaproteobacteria</taxon>
        <taxon>Rhodobacterales</taxon>
        <taxon>Roseobacteraceae</taxon>
        <taxon>Sulfitobacter</taxon>
    </lineage>
</organism>
<evidence type="ECO:0000313" key="2">
    <source>
        <dbReference type="EMBL" id="EDQ05034.1"/>
    </source>
</evidence>
<proteinExistence type="predicted"/>
<name>A0ABM9X6R6_9RHOB</name>
<dbReference type="InterPro" id="IPR009562">
    <property type="entry name" value="DUF1178"/>
</dbReference>
<dbReference type="Proteomes" id="UP000003257">
    <property type="component" value="Unassembled WGS sequence"/>
</dbReference>
<reference evidence="2 3" key="1">
    <citation type="submission" date="2007-11" db="EMBL/GenBank/DDBJ databases">
        <authorList>
            <person name="Wagner-Dobler I."/>
            <person name="Ferriera S."/>
            <person name="Johnson J."/>
            <person name="Kravitz S."/>
            <person name="Beeson K."/>
            <person name="Sutton G."/>
            <person name="Rogers Y.-H."/>
            <person name="Friedman R."/>
            <person name="Frazier M."/>
            <person name="Venter J.C."/>
        </authorList>
    </citation>
    <scope>NUCLEOTIDE SEQUENCE [LARGE SCALE GENOMIC DNA]</scope>
    <source>
        <strain evidence="2 3">HEL-45</strain>
    </source>
</reference>
<keyword evidence="3" id="KW-1185">Reference proteome</keyword>
<sequence length="149" mass="15953">MIRYALKCEAGHGFDSWFQSAAAFDSLARAGHLSCAVCGSGEVSKSLMAPRVTSGEGAPAAPEAAEKTVPVLSNPPGDVEKALTALRKKVESTSDYVGKNFVREARDMHAGRIPERAIYGEARLDQARALVEEGVPLMPLPFKPKRQLS</sequence>
<comment type="caution">
    <text evidence="2">The sequence shown here is derived from an EMBL/GenBank/DDBJ whole genome shotgun (WGS) entry which is preliminary data.</text>
</comment>
<protein>
    <recommendedName>
        <fullName evidence="4">DUF1178 family protein</fullName>
    </recommendedName>
</protein>
<dbReference type="Pfam" id="PF06676">
    <property type="entry name" value="DUF1178"/>
    <property type="match status" value="1"/>
</dbReference>
<dbReference type="PIRSF" id="PIRSF032131">
    <property type="entry name" value="UCP032131"/>
    <property type="match status" value="1"/>
</dbReference>
<evidence type="ECO:0000313" key="3">
    <source>
        <dbReference type="Proteomes" id="UP000003257"/>
    </source>
</evidence>
<accession>A0ABM9X6R6</accession>
<evidence type="ECO:0008006" key="4">
    <source>
        <dbReference type="Google" id="ProtNLM"/>
    </source>
</evidence>